<comment type="caution">
    <text evidence="1">The sequence shown here is derived from an EMBL/GenBank/DDBJ whole genome shotgun (WGS) entry which is preliminary data.</text>
</comment>
<protein>
    <submittedName>
        <fullName evidence="1">Uncharacterized protein</fullName>
    </submittedName>
</protein>
<proteinExistence type="predicted"/>
<gene>
    <name evidence="1" type="ORF">LOY88_002912</name>
</gene>
<organism evidence="1">
    <name type="scientific">Ophidiomyces ophidiicola</name>
    <dbReference type="NCBI Taxonomy" id="1387563"/>
    <lineage>
        <taxon>Eukaryota</taxon>
        <taxon>Fungi</taxon>
        <taxon>Dikarya</taxon>
        <taxon>Ascomycota</taxon>
        <taxon>Pezizomycotina</taxon>
        <taxon>Eurotiomycetes</taxon>
        <taxon>Eurotiomycetidae</taxon>
        <taxon>Onygenales</taxon>
        <taxon>Onygenaceae</taxon>
        <taxon>Ophidiomyces</taxon>
    </lineage>
</organism>
<reference evidence="1" key="1">
    <citation type="journal article" date="2022" name="bioRxiv">
        <title>Population genetic analysis of Ophidiomyces ophidiicola, the causative agent of snake fungal disease, indicates recent introductions to the USA.</title>
        <authorList>
            <person name="Ladner J.T."/>
            <person name="Palmer J.M."/>
            <person name="Ettinger C.L."/>
            <person name="Stajich J.E."/>
            <person name="Farrell T.M."/>
            <person name="Glorioso B.M."/>
            <person name="Lawson B."/>
            <person name="Price S.J."/>
            <person name="Stengle A.G."/>
            <person name="Grear D.A."/>
            <person name="Lorch J.M."/>
        </authorList>
    </citation>
    <scope>NUCLEOTIDE SEQUENCE</scope>
    <source>
        <strain evidence="1">NWHC 24266-5</strain>
    </source>
</reference>
<evidence type="ECO:0000313" key="1">
    <source>
        <dbReference type="EMBL" id="KAI2387768.1"/>
    </source>
</evidence>
<sequence length="248" mass="27081">MERPDISIVAVELNGHKPPRTMVLRGENMGPPPPSSKTRGASHHPPMRKAPPSTDRPWEYLPPPPHNGSYGIRLPPSRGSERGAPARYARRDRSPNTHHAVQPPSQAPSIRSGSEYSAETRDDEPGMSSTTTTTTPADDDKAKSDGDSQSSASSSAEALLPVVKVDVVPPLTKVHFACYQSHRSFMASKNAYYSVPCMTCLKTDQLARWRCTFCSLRVCGDCAKGIGKCKNRSLMEFLEHLVQDLEGA</sequence>
<dbReference type="EMBL" id="JALBCA010000036">
    <property type="protein sequence ID" value="KAI2387768.1"/>
    <property type="molecule type" value="Genomic_DNA"/>
</dbReference>
<name>A0ACB8UXS2_9EURO</name>
<accession>A0ACB8UXS2</accession>